<dbReference type="AlphaFoldDB" id="A0A151Z389"/>
<name>A0A151Z389_TIELA</name>
<accession>A0A151Z389</accession>
<dbReference type="InParanoid" id="A0A151Z389"/>
<gene>
    <name evidence="1" type="ORF">DLAC_11112</name>
</gene>
<proteinExistence type="predicted"/>
<dbReference type="EMBL" id="LODT01000051">
    <property type="protein sequence ID" value="KYQ88411.1"/>
    <property type="molecule type" value="Genomic_DNA"/>
</dbReference>
<dbReference type="Proteomes" id="UP000076078">
    <property type="component" value="Unassembled WGS sequence"/>
</dbReference>
<evidence type="ECO:0008006" key="3">
    <source>
        <dbReference type="Google" id="ProtNLM"/>
    </source>
</evidence>
<protein>
    <recommendedName>
        <fullName evidence="3">F-box domain-containing protein</fullName>
    </recommendedName>
</protein>
<keyword evidence="2" id="KW-1185">Reference proteome</keyword>
<comment type="caution">
    <text evidence="1">The sequence shown here is derived from an EMBL/GenBank/DDBJ whole genome shotgun (WGS) entry which is preliminary data.</text>
</comment>
<reference evidence="1 2" key="1">
    <citation type="submission" date="2015-12" db="EMBL/GenBank/DDBJ databases">
        <title>Dictyostelia acquired genes for synthesis and detection of signals that induce cell-type specialization by lateral gene transfer from prokaryotes.</title>
        <authorList>
            <person name="Gloeckner G."/>
            <person name="Schaap P."/>
        </authorList>
    </citation>
    <scope>NUCLEOTIDE SEQUENCE [LARGE SCALE GENOMIC DNA]</scope>
    <source>
        <strain evidence="1 2">TK</strain>
    </source>
</reference>
<evidence type="ECO:0000313" key="1">
    <source>
        <dbReference type="EMBL" id="KYQ88411.1"/>
    </source>
</evidence>
<organism evidence="1 2">
    <name type="scientific">Tieghemostelium lacteum</name>
    <name type="common">Slime mold</name>
    <name type="synonym">Dictyostelium lacteum</name>
    <dbReference type="NCBI Taxonomy" id="361077"/>
    <lineage>
        <taxon>Eukaryota</taxon>
        <taxon>Amoebozoa</taxon>
        <taxon>Evosea</taxon>
        <taxon>Eumycetozoa</taxon>
        <taxon>Dictyostelia</taxon>
        <taxon>Dictyosteliales</taxon>
        <taxon>Raperosteliaceae</taxon>
        <taxon>Tieghemostelium</taxon>
    </lineage>
</organism>
<sequence>MIKLPKYIIIQILTELLGHCEESPIFIRKCVNTIGLVCREWRDVYLLEKLSINNYSLKSIKRYLFFKEMSKRIPFYNLKLLSTEQSIEIPADKVLDISNVSHDVYIQPLSTNMTKLARYKNITRITLSNCIYTTLRDFSLLVQYPKLTSIYVTYLNAKKKISKQLDTKDYFQGVPDTQFNHTIEDITISTMDNSAEPFVLHNITQFKRFTKLFYISLDRLSVDLNNLIELLDQNQSIEYLSLDSIIFLESSGTITSLNHFLQLFSNCTNSKVNILNIHQIEDLDKKVLVSLINSSLPIENLTLMVRKLITTTTEPTETKTETQSTDTSEMEIKNTRLKHLYIYLSLQLILDIHCLWRSQSSIESLVLAIPNFKLQDSIQHHLKTLKSLTVPLNEVSMPTYIQLIISNLPNLKELVVVPKSNTIFHDFSSLHTLISSLVYNNNNMDTFSIQFENLPMEIVSQFLELNHPTIKKFECISIKNLDMATLAKSLKKNQNLTSFIISKSGAGSVKKDVPSYVEFINYLTMILQQSPQFNTLKIPQPFDPIILGNEIKLNHQKSLDALELAISKSNIYTLTIGNHLDIIKIQNKYYIRDN</sequence>
<evidence type="ECO:0000313" key="2">
    <source>
        <dbReference type="Proteomes" id="UP000076078"/>
    </source>
</evidence>